<dbReference type="Pfam" id="PF03938">
    <property type="entry name" value="OmpH"/>
    <property type="match status" value="1"/>
</dbReference>
<keyword evidence="5" id="KW-1185">Reference proteome</keyword>
<name>A0ABV7WNC8_9GAMM</name>
<proteinExistence type="inferred from homology"/>
<feature type="signal peptide" evidence="3">
    <location>
        <begin position="1"/>
        <end position="21"/>
    </location>
</feature>
<accession>A0ABV7WNC8</accession>
<evidence type="ECO:0000256" key="3">
    <source>
        <dbReference type="SAM" id="SignalP"/>
    </source>
</evidence>
<comment type="caution">
    <text evidence="4">The sequence shown here is derived from an EMBL/GenBank/DDBJ whole genome shotgun (WGS) entry which is preliminary data.</text>
</comment>
<keyword evidence="2 3" id="KW-0732">Signal</keyword>
<evidence type="ECO:0000313" key="5">
    <source>
        <dbReference type="Proteomes" id="UP001595710"/>
    </source>
</evidence>
<dbReference type="Gene3D" id="3.30.910.20">
    <property type="entry name" value="Skp domain"/>
    <property type="match status" value="1"/>
</dbReference>
<evidence type="ECO:0000256" key="2">
    <source>
        <dbReference type="ARBA" id="ARBA00022729"/>
    </source>
</evidence>
<dbReference type="PANTHER" id="PTHR35089:SF1">
    <property type="entry name" value="CHAPERONE PROTEIN SKP"/>
    <property type="match status" value="1"/>
</dbReference>
<comment type="similarity">
    <text evidence="1">Belongs to the Skp family.</text>
</comment>
<dbReference type="SUPFAM" id="SSF111384">
    <property type="entry name" value="OmpH-like"/>
    <property type="match status" value="1"/>
</dbReference>
<feature type="chain" id="PRO_5046477240" evidence="3">
    <location>
        <begin position="22"/>
        <end position="176"/>
    </location>
</feature>
<evidence type="ECO:0000313" key="4">
    <source>
        <dbReference type="EMBL" id="MFC3700306.1"/>
    </source>
</evidence>
<dbReference type="InterPro" id="IPR024930">
    <property type="entry name" value="Skp_dom_sf"/>
</dbReference>
<dbReference type="EMBL" id="JBHRYN010000004">
    <property type="protein sequence ID" value="MFC3700306.1"/>
    <property type="molecule type" value="Genomic_DNA"/>
</dbReference>
<gene>
    <name evidence="4" type="ORF">ACFOND_01535</name>
</gene>
<evidence type="ECO:0000256" key="1">
    <source>
        <dbReference type="ARBA" id="ARBA00009091"/>
    </source>
</evidence>
<dbReference type="InterPro" id="IPR005632">
    <property type="entry name" value="Chaperone_Skp"/>
</dbReference>
<dbReference type="RefSeq" id="WP_290282255.1">
    <property type="nucleotide sequence ID" value="NZ_JAUFQI010000001.1"/>
</dbReference>
<organism evidence="4 5">
    <name type="scientific">Reinekea marina</name>
    <dbReference type="NCBI Taxonomy" id="1310421"/>
    <lineage>
        <taxon>Bacteria</taxon>
        <taxon>Pseudomonadati</taxon>
        <taxon>Pseudomonadota</taxon>
        <taxon>Gammaproteobacteria</taxon>
        <taxon>Oceanospirillales</taxon>
        <taxon>Saccharospirillaceae</taxon>
        <taxon>Reinekea</taxon>
    </lineage>
</organism>
<dbReference type="SMART" id="SM00935">
    <property type="entry name" value="OmpH"/>
    <property type="match status" value="1"/>
</dbReference>
<reference evidence="5" key="1">
    <citation type="journal article" date="2019" name="Int. J. Syst. Evol. Microbiol.">
        <title>The Global Catalogue of Microorganisms (GCM) 10K type strain sequencing project: providing services to taxonomists for standard genome sequencing and annotation.</title>
        <authorList>
            <consortium name="The Broad Institute Genomics Platform"/>
            <consortium name="The Broad Institute Genome Sequencing Center for Infectious Disease"/>
            <person name="Wu L."/>
            <person name="Ma J."/>
        </authorList>
    </citation>
    <scope>NUCLEOTIDE SEQUENCE [LARGE SCALE GENOMIC DNA]</scope>
    <source>
        <strain evidence="5">CECT 8288</strain>
    </source>
</reference>
<dbReference type="PANTHER" id="PTHR35089">
    <property type="entry name" value="CHAPERONE PROTEIN SKP"/>
    <property type="match status" value="1"/>
</dbReference>
<protein>
    <submittedName>
        <fullName evidence="4">OmpH family outer membrane protein</fullName>
    </submittedName>
</protein>
<dbReference type="Proteomes" id="UP001595710">
    <property type="component" value="Unassembled WGS sequence"/>
</dbReference>
<sequence length="176" mass="19680">MRIKHLVFTCFILLGAVFASAQNSIAVVNFQRVLFESEAAVAATNTLQPEIEAIKKQIGEIETRVTALKDKLAIDGATLTEEEQSLRQEEIQQLLINRSNAINAGQQKQTNSRNDFVNQYKNVVQQLINELAAERGYNLVVDMSTVVYIDGIANITEEAIARFDKLFQNNEITPLP</sequence>